<dbReference type="Gene3D" id="1.20.140.160">
    <property type="match status" value="1"/>
</dbReference>
<dbReference type="RefSeq" id="WP_119909734.1">
    <property type="nucleotide sequence ID" value="NZ_QZCH01000004.1"/>
</dbReference>
<dbReference type="Proteomes" id="UP000283255">
    <property type="component" value="Unassembled WGS sequence"/>
</dbReference>
<reference evidence="11 12" key="1">
    <citation type="submission" date="2018-09" db="EMBL/GenBank/DDBJ databases">
        <authorList>
            <person name="Wang F."/>
        </authorList>
    </citation>
    <scope>NUCLEOTIDE SEQUENCE [LARGE SCALE GENOMIC DNA]</scope>
    <source>
        <strain evidence="11 12">PLHSC7-2</strain>
    </source>
</reference>
<dbReference type="InterPro" id="IPR014284">
    <property type="entry name" value="RNA_pol_sigma-70_dom"/>
</dbReference>
<dbReference type="EMBL" id="QZCH01000004">
    <property type="protein sequence ID" value="RJG49399.1"/>
    <property type="molecule type" value="Genomic_DNA"/>
</dbReference>
<keyword evidence="3 8" id="KW-0805">Transcription regulation</keyword>
<comment type="caution">
    <text evidence="11">The sequence shown here is derived from an EMBL/GenBank/DDBJ whole genome shotgun (WGS) entry which is preliminary data.</text>
</comment>
<evidence type="ECO:0000256" key="4">
    <source>
        <dbReference type="ARBA" id="ARBA00023016"/>
    </source>
</evidence>
<dbReference type="Pfam" id="PF04545">
    <property type="entry name" value="Sigma70_r4"/>
    <property type="match status" value="1"/>
</dbReference>
<dbReference type="InterPro" id="IPR013325">
    <property type="entry name" value="RNA_pol_sigma_r2"/>
</dbReference>
<evidence type="ECO:0000256" key="3">
    <source>
        <dbReference type="ARBA" id="ARBA00023015"/>
    </source>
</evidence>
<dbReference type="InterPro" id="IPR000943">
    <property type="entry name" value="RNA_pol_sigma70"/>
</dbReference>
<sequence>MTTALTLSPMADIQSYIQQANQFPILSAEHEHQLACQLAEHGDLEAAKTLIMSNLRFVIMIARGYQGYGLPQADLIQEGNVGLMKAVKRFEPEQGVRLMTFAVYWIKAEIHEYVFRNWRMLKTVTTKAQRKLFFNLRKYKKSLHWFNSEEVKEVATELQVSEQDVREMESRMVGQDVSLLQGEDADYESSGQGVFESSLEAETASPEMALIELDWQAQAQQQLLQKFTQLDDRSQLIIQRRWLDEEKATLHELAEILSISHERVRQLEKQALEKLKRQLAN</sequence>
<dbReference type="InterPro" id="IPR050813">
    <property type="entry name" value="Sigma-70_Factor"/>
</dbReference>
<dbReference type="PROSITE" id="PS00716">
    <property type="entry name" value="SIGMA70_2"/>
    <property type="match status" value="1"/>
</dbReference>
<evidence type="ECO:0000313" key="11">
    <source>
        <dbReference type="EMBL" id="RJG49399.1"/>
    </source>
</evidence>
<keyword evidence="12" id="KW-1185">Reference proteome</keyword>
<evidence type="ECO:0000256" key="6">
    <source>
        <dbReference type="ARBA" id="ARBA00023125"/>
    </source>
</evidence>
<organism evidence="11 12">
    <name type="scientific">Motilimonas pumila</name>
    <dbReference type="NCBI Taxonomy" id="2303987"/>
    <lineage>
        <taxon>Bacteria</taxon>
        <taxon>Pseudomonadati</taxon>
        <taxon>Pseudomonadota</taxon>
        <taxon>Gammaproteobacteria</taxon>
        <taxon>Alteromonadales</taxon>
        <taxon>Alteromonadales genera incertae sedis</taxon>
        <taxon>Motilimonas</taxon>
    </lineage>
</organism>
<keyword evidence="2" id="KW-0963">Cytoplasm</keyword>
<dbReference type="AlphaFoldDB" id="A0A418YHG9"/>
<dbReference type="GO" id="GO:0016987">
    <property type="term" value="F:sigma factor activity"/>
    <property type="evidence" value="ECO:0007669"/>
    <property type="project" value="UniProtKB-UniRule"/>
</dbReference>
<dbReference type="InterPro" id="IPR007630">
    <property type="entry name" value="RNA_pol_sigma70_r4"/>
</dbReference>
<dbReference type="GO" id="GO:0006352">
    <property type="term" value="P:DNA-templated transcription initiation"/>
    <property type="evidence" value="ECO:0007669"/>
    <property type="project" value="UniProtKB-UniRule"/>
</dbReference>
<evidence type="ECO:0000256" key="1">
    <source>
        <dbReference type="ARBA" id="ARBA00007788"/>
    </source>
</evidence>
<evidence type="ECO:0000259" key="9">
    <source>
        <dbReference type="PROSITE" id="PS00715"/>
    </source>
</evidence>
<dbReference type="OrthoDB" id="9809557at2"/>
<name>A0A418YHG9_9GAMM</name>
<dbReference type="PANTHER" id="PTHR30376">
    <property type="entry name" value="SIGMA FACTOR RPOH HEAT SHOCK RELATED"/>
    <property type="match status" value="1"/>
</dbReference>
<keyword evidence="7 8" id="KW-0804">Transcription</keyword>
<proteinExistence type="inferred from homology"/>
<feature type="domain" description="RNA polymerase sigma-70" evidence="10">
    <location>
        <begin position="249"/>
        <end position="275"/>
    </location>
</feature>
<dbReference type="Pfam" id="PF04542">
    <property type="entry name" value="Sigma70_r2"/>
    <property type="match status" value="1"/>
</dbReference>
<dbReference type="NCBIfam" id="TIGR02937">
    <property type="entry name" value="sigma70-ECF"/>
    <property type="match status" value="1"/>
</dbReference>
<dbReference type="SUPFAM" id="SSF88659">
    <property type="entry name" value="Sigma3 and sigma4 domains of RNA polymerase sigma factors"/>
    <property type="match status" value="1"/>
</dbReference>
<dbReference type="NCBIfam" id="TIGR02392">
    <property type="entry name" value="rpoH_proteo"/>
    <property type="match status" value="1"/>
</dbReference>
<feature type="domain" description="RNA polymerase sigma-70" evidence="9">
    <location>
        <begin position="74"/>
        <end position="87"/>
    </location>
</feature>
<protein>
    <recommendedName>
        <fullName evidence="8">RNA polymerase sigma factor</fullName>
    </recommendedName>
</protein>
<dbReference type="PRINTS" id="PR00046">
    <property type="entry name" value="SIGMA70FCT"/>
</dbReference>
<keyword evidence="4" id="KW-0346">Stress response</keyword>
<evidence type="ECO:0000256" key="2">
    <source>
        <dbReference type="ARBA" id="ARBA00022490"/>
    </source>
</evidence>
<dbReference type="PROSITE" id="PS00715">
    <property type="entry name" value="SIGMA70_1"/>
    <property type="match status" value="1"/>
</dbReference>
<evidence type="ECO:0000256" key="7">
    <source>
        <dbReference type="ARBA" id="ARBA00023163"/>
    </source>
</evidence>
<dbReference type="Gene3D" id="1.20.120.1810">
    <property type="match status" value="1"/>
</dbReference>
<accession>A0A418YHG9</accession>
<comment type="function">
    <text evidence="8">Sigma factors are initiation factors that promote the attachment of RNA polymerase to specific initiation sites and are then released.</text>
</comment>
<evidence type="ECO:0000256" key="5">
    <source>
        <dbReference type="ARBA" id="ARBA00023082"/>
    </source>
</evidence>
<evidence type="ECO:0000256" key="8">
    <source>
        <dbReference type="RuleBase" id="RU362124"/>
    </source>
</evidence>
<dbReference type="GO" id="GO:0003677">
    <property type="term" value="F:DNA binding"/>
    <property type="evidence" value="ECO:0007669"/>
    <property type="project" value="UniProtKB-KW"/>
</dbReference>
<gene>
    <name evidence="11" type="primary">rpoH</name>
    <name evidence="11" type="ORF">D1Z90_05410</name>
</gene>
<dbReference type="InterPro" id="IPR013324">
    <property type="entry name" value="RNA_pol_sigma_r3/r4-like"/>
</dbReference>
<dbReference type="SUPFAM" id="SSF88946">
    <property type="entry name" value="Sigma2 domain of RNA polymerase sigma factors"/>
    <property type="match status" value="1"/>
</dbReference>
<keyword evidence="5 8" id="KW-0731">Sigma factor</keyword>
<dbReference type="InterPro" id="IPR012759">
    <property type="entry name" value="RNA_pol_sigma_RpoH_proteobac"/>
</dbReference>
<comment type="similarity">
    <text evidence="1 8">Belongs to the sigma-70 factor family.</text>
</comment>
<keyword evidence="6 8" id="KW-0238">DNA-binding</keyword>
<dbReference type="PANTHER" id="PTHR30376:SF3">
    <property type="entry name" value="RNA POLYMERASE SIGMA FACTOR RPOH"/>
    <property type="match status" value="1"/>
</dbReference>
<dbReference type="FunFam" id="1.20.120.1810:FF:000001">
    <property type="entry name" value="RNA polymerase sigma factor RpoH"/>
    <property type="match status" value="1"/>
</dbReference>
<evidence type="ECO:0000313" key="12">
    <source>
        <dbReference type="Proteomes" id="UP000283255"/>
    </source>
</evidence>
<dbReference type="NCBIfam" id="NF005143">
    <property type="entry name" value="PRK06596.1"/>
    <property type="match status" value="1"/>
</dbReference>
<evidence type="ECO:0000259" key="10">
    <source>
        <dbReference type="PROSITE" id="PS00716"/>
    </source>
</evidence>
<dbReference type="InterPro" id="IPR007627">
    <property type="entry name" value="RNA_pol_sigma70_r2"/>
</dbReference>
<reference evidence="11 12" key="2">
    <citation type="submission" date="2019-01" db="EMBL/GenBank/DDBJ databases">
        <title>Motilimonas pumilus sp. nov., isolated from the gut of sea cucumber (Apostichopus japonicus).</title>
        <authorList>
            <person name="Wang F.-Q."/>
            <person name="Ren L.-H."/>
            <person name="Lin Y.-W."/>
            <person name="Sun G.-H."/>
            <person name="Du Z.-J."/>
            <person name="Zhao J.-X."/>
            <person name="Liu X.-J."/>
            <person name="Liu L.-J."/>
        </authorList>
    </citation>
    <scope>NUCLEOTIDE SEQUENCE [LARGE SCALE GENOMIC DNA]</scope>
    <source>
        <strain evidence="11 12">PLHSC7-2</strain>
    </source>
</reference>